<name>A0A5C5G2J7_9BASI</name>
<dbReference type="AlphaFoldDB" id="A0A5C5G2J7"/>
<dbReference type="PANTHER" id="PTHR42938:SF9">
    <property type="entry name" value="FORMATE DEHYDROGENASE 1"/>
    <property type="match status" value="1"/>
</dbReference>
<evidence type="ECO:0000256" key="2">
    <source>
        <dbReference type="ARBA" id="ARBA00013128"/>
    </source>
</evidence>
<dbReference type="NCBIfam" id="NF005750">
    <property type="entry name" value="PRK07574.1"/>
    <property type="match status" value="1"/>
</dbReference>
<comment type="function">
    <text evidence="5">Catalyzes the NAD(+)-dependent oxidation of formate to carbon dioxide. Formate oxidation is the final step in the methanol oxidation pathway in methylotrophic microorganisms. Has a role in the detoxification of exogenous formate in non-methylotrophic organisms.</text>
</comment>
<feature type="binding site" evidence="5">
    <location>
        <begin position="229"/>
        <end position="233"/>
    </location>
    <ligand>
        <name>NAD(+)</name>
        <dbReference type="ChEBI" id="CHEBI:57540"/>
    </ligand>
</feature>
<dbReference type="Pfam" id="PF00389">
    <property type="entry name" value="2-Hacid_dh"/>
    <property type="match status" value="1"/>
</dbReference>
<dbReference type="Gene3D" id="3.40.50.720">
    <property type="entry name" value="NAD(P)-binding Rossmann-like Domain"/>
    <property type="match status" value="2"/>
</dbReference>
<dbReference type="GO" id="GO:0051287">
    <property type="term" value="F:NAD binding"/>
    <property type="evidence" value="ECO:0007669"/>
    <property type="project" value="InterPro"/>
</dbReference>
<comment type="subunit">
    <text evidence="5">Homodimer.</text>
</comment>
<evidence type="ECO:0000313" key="9">
    <source>
        <dbReference type="Proteomes" id="UP000311382"/>
    </source>
</evidence>
<dbReference type="FunFam" id="3.40.50.720:FF:000057">
    <property type="entry name" value="Formate dehydrogenase"/>
    <property type="match status" value="1"/>
</dbReference>
<feature type="site" description="Important for catalytic activity" evidence="5">
    <location>
        <position position="311"/>
    </location>
</feature>
<gene>
    <name evidence="8" type="ORF">DMC30DRAFT_160433</name>
</gene>
<comment type="similarity">
    <text evidence="5">Belongs to the D-isomer specific 2-hydroxyacid dehydrogenase family. FDH subfamily.</text>
</comment>
<dbReference type="PROSITE" id="PS00670">
    <property type="entry name" value="D_2_HYDROXYACID_DH_2"/>
    <property type="match status" value="1"/>
</dbReference>
<protein>
    <recommendedName>
        <fullName evidence="2 5">Formate dehydrogenase</fullName>
        <shortName evidence="5">FDH</shortName>
        <ecNumber evidence="2 5">1.17.1.9</ecNumber>
    </recommendedName>
    <alternativeName>
        <fullName evidence="5">NAD-dependent formate dehydrogenase</fullName>
    </alternativeName>
</protein>
<dbReference type="EC" id="1.17.1.9" evidence="2 5"/>
<dbReference type="InterPro" id="IPR006139">
    <property type="entry name" value="D-isomer_2_OHA_DH_cat_dom"/>
</dbReference>
<evidence type="ECO:0000256" key="3">
    <source>
        <dbReference type="ARBA" id="ARBA00023002"/>
    </source>
</evidence>
<dbReference type="Proteomes" id="UP000311382">
    <property type="component" value="Unassembled WGS sequence"/>
</dbReference>
<feature type="site" description="Important for catalytic activity" evidence="5">
    <location>
        <position position="257"/>
    </location>
</feature>
<dbReference type="STRING" id="5288.A0A5C5G2J7"/>
<feature type="binding site" evidence="5">
    <location>
        <position position="194"/>
    </location>
    <ligand>
        <name>NAD(+)</name>
        <dbReference type="ChEBI" id="CHEBI:57540"/>
    </ligand>
</feature>
<sequence length="364" mass="39277">MVKVLAILYDGGVHAEQQPKLLGTTENALGLRPYCEKNGIELVVTSDKEGPESAFNKHIVDADVLITTPFHPGYLTRELIATAKNLKLAITAGVGSDHVDLDAANERKITVAEVTGSNVVSVAEHVLMTILVLVRNFVPAHDQIREGGWEVAAVAKGEYDLENKVVGTLGAGRIGYRVLQRLKPFDCKELLYFDYTELPADAAKEVGARRVEDLKDFLSQCDIVTLNCPLHEGTKGIINKETLSYMKQGAWLVNTARGALCVAEDVAEAVNSGKLAGYGGDVWPKQPAPADHCWRKMANPLTGGGNAMVPHMSGTSLDAQIRYANGAITILDNWRNGKPQTPSDLITIDGAYATKAYGQRAATK</sequence>
<feature type="domain" description="D-isomer specific 2-hydroxyacid dehydrogenase NAD-binding" evidence="7">
    <location>
        <begin position="127"/>
        <end position="312"/>
    </location>
</feature>
<accession>A0A5C5G2J7</accession>
<dbReference type="SUPFAM" id="SSF52283">
    <property type="entry name" value="Formate/glycerate dehydrogenase catalytic domain-like"/>
    <property type="match status" value="1"/>
</dbReference>
<feature type="domain" description="D-isomer specific 2-hydroxyacid dehydrogenase catalytic" evidence="6">
    <location>
        <begin position="33"/>
        <end position="337"/>
    </location>
</feature>
<dbReference type="GO" id="GO:0005829">
    <property type="term" value="C:cytosol"/>
    <property type="evidence" value="ECO:0007669"/>
    <property type="project" value="TreeGrafter"/>
</dbReference>
<evidence type="ECO:0000256" key="1">
    <source>
        <dbReference type="ARBA" id="ARBA00000455"/>
    </source>
</evidence>
<comment type="catalytic activity">
    <reaction evidence="1 5">
        <text>formate + NAD(+) = CO2 + NADH</text>
        <dbReference type="Rhea" id="RHEA:15985"/>
        <dbReference type="ChEBI" id="CHEBI:15740"/>
        <dbReference type="ChEBI" id="CHEBI:16526"/>
        <dbReference type="ChEBI" id="CHEBI:57540"/>
        <dbReference type="ChEBI" id="CHEBI:57945"/>
        <dbReference type="EC" id="1.17.1.9"/>
    </reaction>
</comment>
<dbReference type="InterPro" id="IPR029753">
    <property type="entry name" value="D-isomer_DH_CS"/>
</dbReference>
<dbReference type="SUPFAM" id="SSF51735">
    <property type="entry name" value="NAD(P)-binding Rossmann-fold domains"/>
    <property type="match status" value="1"/>
</dbReference>
<evidence type="ECO:0000313" key="8">
    <source>
        <dbReference type="EMBL" id="TNY22211.1"/>
    </source>
</evidence>
<dbReference type="InterPro" id="IPR036291">
    <property type="entry name" value="NAD(P)-bd_dom_sf"/>
</dbReference>
<feature type="binding site" evidence="5">
    <location>
        <position position="255"/>
    </location>
    <ligand>
        <name>NAD(+)</name>
        <dbReference type="ChEBI" id="CHEBI:57540"/>
    </ligand>
</feature>
<feature type="binding site" evidence="5">
    <location>
        <position position="94"/>
    </location>
    <ligand>
        <name>substrate</name>
    </ligand>
</feature>
<dbReference type="HAMAP" id="MF_03210">
    <property type="entry name" value="Formate_dehydrogenase"/>
    <property type="match status" value="1"/>
</dbReference>
<dbReference type="GO" id="GO:0008863">
    <property type="term" value="F:formate dehydrogenase (NAD+) activity"/>
    <property type="evidence" value="ECO:0007669"/>
    <property type="project" value="UniProtKB-UniRule"/>
</dbReference>
<dbReference type="CDD" id="cd05302">
    <property type="entry name" value="FDH"/>
    <property type="match status" value="1"/>
</dbReference>
<organism evidence="8 9">
    <name type="scientific">Rhodotorula diobovata</name>
    <dbReference type="NCBI Taxonomy" id="5288"/>
    <lineage>
        <taxon>Eukaryota</taxon>
        <taxon>Fungi</taxon>
        <taxon>Dikarya</taxon>
        <taxon>Basidiomycota</taxon>
        <taxon>Pucciniomycotina</taxon>
        <taxon>Microbotryomycetes</taxon>
        <taxon>Sporidiobolales</taxon>
        <taxon>Sporidiobolaceae</taxon>
        <taxon>Rhodotorula</taxon>
    </lineage>
</organism>
<dbReference type="GO" id="GO:0042183">
    <property type="term" value="P:formate catabolic process"/>
    <property type="evidence" value="ECO:0007669"/>
    <property type="project" value="UniProtKB-UniRule"/>
</dbReference>
<keyword evidence="3 5" id="KW-0560">Oxidoreductase</keyword>
<comment type="caution">
    <text evidence="5">Lacks conserved residue(s) required for the propagation of feature annotation.</text>
</comment>
<evidence type="ECO:0000256" key="5">
    <source>
        <dbReference type="HAMAP-Rule" id="MF_03210"/>
    </source>
</evidence>
<dbReference type="InterPro" id="IPR033689">
    <property type="entry name" value="FDH_NAD-dep"/>
</dbReference>
<keyword evidence="5" id="KW-0963">Cytoplasm</keyword>
<evidence type="ECO:0000256" key="4">
    <source>
        <dbReference type="ARBA" id="ARBA00023027"/>
    </source>
</evidence>
<keyword evidence="9" id="KW-1185">Reference proteome</keyword>
<dbReference type="Pfam" id="PF02826">
    <property type="entry name" value="2-Hacid_dh_C"/>
    <property type="match status" value="1"/>
</dbReference>
<feature type="binding site" evidence="5">
    <location>
        <position position="118"/>
    </location>
    <ligand>
        <name>substrate</name>
    </ligand>
</feature>
<feature type="binding site" evidence="5">
    <location>
        <begin position="311"/>
        <end position="314"/>
    </location>
    <ligand>
        <name>NAD(+)</name>
        <dbReference type="ChEBI" id="CHEBI:57540"/>
    </ligand>
</feature>
<evidence type="ECO:0000259" key="6">
    <source>
        <dbReference type="Pfam" id="PF00389"/>
    </source>
</evidence>
<comment type="subcellular location">
    <subcellularLocation>
        <location evidence="5">Cytoplasm</location>
    </subcellularLocation>
</comment>
<evidence type="ECO:0000259" key="7">
    <source>
        <dbReference type="Pfam" id="PF02826"/>
    </source>
</evidence>
<dbReference type="GO" id="GO:0016616">
    <property type="term" value="F:oxidoreductase activity, acting on the CH-OH group of donors, NAD or NADP as acceptor"/>
    <property type="evidence" value="ECO:0007669"/>
    <property type="project" value="InterPro"/>
</dbReference>
<feature type="binding site" evidence="5">
    <location>
        <position position="281"/>
    </location>
    <ligand>
        <name>NAD(+)</name>
        <dbReference type="ChEBI" id="CHEBI:57540"/>
    </ligand>
</feature>
<keyword evidence="4 5" id="KW-0520">NAD</keyword>
<dbReference type="PROSITE" id="PS00065">
    <property type="entry name" value="D_2_HYDROXYACID_DH_1"/>
    <property type="match status" value="1"/>
</dbReference>
<dbReference type="InterPro" id="IPR006140">
    <property type="entry name" value="D-isomer_DH_NAD-bd"/>
</dbReference>
<dbReference type="OrthoDB" id="418179at2759"/>
<dbReference type="InterPro" id="IPR029752">
    <property type="entry name" value="D-isomer_DH_CS1"/>
</dbReference>
<feature type="binding site" evidence="5">
    <location>
        <begin position="173"/>
        <end position="174"/>
    </location>
    <ligand>
        <name>NAD(+)</name>
        <dbReference type="ChEBI" id="CHEBI:57540"/>
    </ligand>
</feature>
<reference evidence="8 9" key="1">
    <citation type="submission" date="2019-03" db="EMBL/GenBank/DDBJ databases">
        <title>Rhodosporidium diobovatum UCD-FST 08-225 genome sequencing, assembly, and annotation.</title>
        <authorList>
            <person name="Fakankun I.U."/>
            <person name="Fristensky B."/>
            <person name="Levin D.B."/>
        </authorList>
    </citation>
    <scope>NUCLEOTIDE SEQUENCE [LARGE SCALE GENOMIC DNA]</scope>
    <source>
        <strain evidence="8 9">UCD-FST 08-225</strain>
    </source>
</reference>
<dbReference type="EMBL" id="SOZI01000029">
    <property type="protein sequence ID" value="TNY22211.1"/>
    <property type="molecule type" value="Genomic_DNA"/>
</dbReference>
<dbReference type="PANTHER" id="PTHR42938">
    <property type="entry name" value="FORMATE DEHYDROGENASE 1"/>
    <property type="match status" value="1"/>
</dbReference>
<dbReference type="PROSITE" id="PS00671">
    <property type="entry name" value="D_2_HYDROXYACID_DH_3"/>
    <property type="match status" value="1"/>
</dbReference>
<proteinExistence type="inferred from homology"/>
<comment type="caution">
    <text evidence="8">The sequence shown here is derived from an EMBL/GenBank/DDBJ whole genome shotgun (WGS) entry which is preliminary data.</text>
</comment>